<dbReference type="OrthoDB" id="512504at2"/>
<protein>
    <submittedName>
        <fullName evidence="1">Sensory rhodopsin transducer</fullName>
    </submittedName>
</protein>
<proteinExistence type="predicted"/>
<dbReference type="InterPro" id="IPR009794">
    <property type="entry name" value="ASRT"/>
</dbReference>
<dbReference type="RefSeq" id="WP_021295318.1">
    <property type="nucleotide sequence ID" value="NZ_AURB01000057.1"/>
</dbReference>
<dbReference type="Pfam" id="PF07100">
    <property type="entry name" value="ASRT"/>
    <property type="match status" value="1"/>
</dbReference>
<name>T0CJ66_ALIAG</name>
<gene>
    <name evidence="1" type="ORF">K1I37_06620</name>
</gene>
<dbReference type="EMBL" id="CP080467">
    <property type="protein sequence ID" value="UNO50146.1"/>
    <property type="molecule type" value="Genomic_DNA"/>
</dbReference>
<evidence type="ECO:0000313" key="1">
    <source>
        <dbReference type="EMBL" id="UNO50146.1"/>
    </source>
</evidence>
<dbReference type="eggNOG" id="COG4288">
    <property type="taxonomic scope" value="Bacteria"/>
</dbReference>
<accession>A0A9E6ZLZ6</accession>
<accession>T0CJ66</accession>
<organism evidence="1 2">
    <name type="scientific">Alicyclobacillus acidoterrestris (strain ATCC 49025 / DSM 3922 / CIP 106132 / NCIMB 13137 / GD3B)</name>
    <dbReference type="NCBI Taxonomy" id="1356854"/>
    <lineage>
        <taxon>Bacteria</taxon>
        <taxon>Bacillati</taxon>
        <taxon>Bacillota</taxon>
        <taxon>Bacilli</taxon>
        <taxon>Bacillales</taxon>
        <taxon>Alicyclobacillaceae</taxon>
        <taxon>Alicyclobacillus</taxon>
    </lineage>
</organism>
<dbReference type="KEGG" id="aaco:K1I37_06620"/>
<reference evidence="2" key="1">
    <citation type="journal article" date="2022" name="G3 (Bethesda)">
        <title>Unveiling the complete genome sequence of Alicyclobacillus acidoterrestris DSM 3922T, a taint-producing strain.</title>
        <authorList>
            <person name="Leonardo I.C."/>
            <person name="Barreto Crespo M.T."/>
            <person name="Gaspar F.B."/>
        </authorList>
    </citation>
    <scope>NUCLEOTIDE SEQUENCE [LARGE SCALE GENOMIC DNA]</scope>
    <source>
        <strain evidence="2">DSM 3922</strain>
    </source>
</reference>
<dbReference type="Proteomes" id="UP000829401">
    <property type="component" value="Chromosome"/>
</dbReference>
<dbReference type="STRING" id="1356854.N007_02790"/>
<dbReference type="PIRSF" id="PIRSF008711">
    <property type="entry name" value="UCP008711"/>
    <property type="match status" value="1"/>
</dbReference>
<evidence type="ECO:0000313" key="2">
    <source>
        <dbReference type="Proteomes" id="UP000829401"/>
    </source>
</evidence>
<dbReference type="SUPFAM" id="SSF89232">
    <property type="entry name" value="Hypothetical protein TM1070"/>
    <property type="match status" value="1"/>
</dbReference>
<sequence length="120" mass="13111">MIGKTTWVIADGYLPTNSTGNQVSHEAVCVLNLTPDEAVIQLTVYFEDRDPLAGFTCLCGAQRTNHIRLDRLVNDAGEQIPRGVPYALKIDSTVPVIVQHSRMDTSQEALALFTTMGYSG</sequence>
<keyword evidence="2" id="KW-1185">Reference proteome</keyword>
<dbReference type="Gene3D" id="2.60.290.11">
    <property type="entry name" value="TM1070-like"/>
    <property type="match status" value="1"/>
</dbReference>
<dbReference type="AlphaFoldDB" id="T0CJ66"/>
<dbReference type="InterPro" id="IPR036698">
    <property type="entry name" value="TM1070-like_sf"/>
</dbReference>